<dbReference type="EMBL" id="AB853026">
    <property type="protein sequence ID" value="BAO18855.1"/>
    <property type="molecule type" value="Genomic_DNA"/>
</dbReference>
<geneLocation type="plasmid" evidence="2">
    <name>pM7012</name>
</geneLocation>
<evidence type="ECO:0000313" key="2">
    <source>
        <dbReference type="EMBL" id="BAO18855.1"/>
    </source>
</evidence>
<reference evidence="2" key="1">
    <citation type="journal article" date="2014" name="Microbiology">
        <title>A 2,4-dichlorophenoxyacetic acid degradation plasmid pM7012 discloses distribution of an unclassified megaplasmid group across bacterial species.</title>
        <authorList>
            <person name="Sakai Y."/>
            <person name="Ogawa N."/>
            <person name="Shimomura Y."/>
            <person name="Fujii T."/>
        </authorList>
    </citation>
    <scope>NUCLEOTIDE SEQUENCE</scope>
    <source>
        <strain evidence="2">M701</strain>
    </source>
</reference>
<feature type="region of interest" description="Disordered" evidence="1">
    <location>
        <begin position="1"/>
        <end position="49"/>
    </location>
</feature>
<protein>
    <submittedName>
        <fullName evidence="2">Uncharacterized protein</fullName>
    </submittedName>
</protein>
<organism evidence="2">
    <name type="scientific">Burkholderia sp. M701</name>
    <dbReference type="NCBI Taxonomy" id="326454"/>
    <lineage>
        <taxon>Bacteria</taxon>
        <taxon>Pseudomonadati</taxon>
        <taxon>Pseudomonadota</taxon>
        <taxon>Betaproteobacteria</taxon>
        <taxon>Burkholderiales</taxon>
        <taxon>Burkholderiaceae</taxon>
        <taxon>Burkholderia</taxon>
    </lineage>
</organism>
<reference evidence="2" key="2">
    <citation type="submission" date="2024-06" db="EMBL/GenBank/DDBJ databases">
        <authorList>
            <person name="Sakai Y."/>
            <person name="Fujii T."/>
        </authorList>
    </citation>
    <scope>NUCLEOTIDE SEQUENCE</scope>
    <source>
        <strain evidence="2">M701</strain>
        <plasmid evidence="2">pM7012</plasmid>
    </source>
</reference>
<dbReference type="AlphaFoldDB" id="V5YMP8"/>
<evidence type="ECO:0000256" key="1">
    <source>
        <dbReference type="SAM" id="MobiDB-lite"/>
    </source>
</evidence>
<name>V5YMP8_9BURK</name>
<accession>V5YMP8</accession>
<feature type="compositionally biased region" description="Polar residues" evidence="1">
    <location>
        <begin position="30"/>
        <end position="40"/>
    </location>
</feature>
<proteinExistence type="predicted"/>
<sequence>MTDSVISYRPKKVRRWHNIRDANDRRRHQNAGQVSSGSNPERSDVPARVSRACHRGTGARGARPGLPIVARTRFSVSRRGGTSDCSQATRAAARLPGRAHFVAGGSEPGTLGTAEVTGLAIRSISESYSAFGANPEAYLLM</sequence>
<keyword evidence="2" id="KW-0614">Plasmid</keyword>